<keyword evidence="2" id="KW-0067">ATP-binding</keyword>
<dbReference type="OrthoDB" id="2963168at2759"/>
<dbReference type="GO" id="GO:0005524">
    <property type="term" value="F:ATP binding"/>
    <property type="evidence" value="ECO:0007669"/>
    <property type="project" value="UniProtKB-KW"/>
</dbReference>
<dbReference type="VEuPathDB" id="FungiDB:Z518_02437"/>
<reference evidence="3 4" key="1">
    <citation type="submission" date="2015-01" db="EMBL/GenBank/DDBJ databases">
        <title>The Genome Sequence of Rhinocladiella mackenzie CBS 650.93.</title>
        <authorList>
            <consortium name="The Broad Institute Genomics Platform"/>
            <person name="Cuomo C."/>
            <person name="de Hoog S."/>
            <person name="Gorbushina A."/>
            <person name="Stielow B."/>
            <person name="Teixiera M."/>
            <person name="Abouelleil A."/>
            <person name="Chapman S.B."/>
            <person name="Priest M."/>
            <person name="Young S.K."/>
            <person name="Wortman J."/>
            <person name="Nusbaum C."/>
            <person name="Birren B."/>
        </authorList>
    </citation>
    <scope>NUCLEOTIDE SEQUENCE [LARGE SCALE GENOMIC DNA]</scope>
    <source>
        <strain evidence="3 4">CBS 650.93</strain>
    </source>
</reference>
<dbReference type="InterPro" id="IPR013126">
    <property type="entry name" value="Hsp_70_fam"/>
</dbReference>
<evidence type="ECO:0000313" key="4">
    <source>
        <dbReference type="Proteomes" id="UP000053617"/>
    </source>
</evidence>
<dbReference type="EMBL" id="KN847476">
    <property type="protein sequence ID" value="KIX07783.1"/>
    <property type="molecule type" value="Genomic_DNA"/>
</dbReference>
<sequence>MAKDRLVIAIDYGTTFTGVAFCHRDLGTLPVLQAIHLITDWPGQRLNATNEKVPSQIAYFDGGFEWGNRIRPRTRREAWTKLLLDEKETRKLAVDLLTGNNNDDGSPPPYPGKPPVEIAGDFLSGVKKHLEDSLKTRYGKIASLFERDIVITVPAVWSDRAKDLTCQAVSRAGFHDANTTISIITEPEAAAIYALKEMREGPFSHISVGDNFIVCDAGGGTVDLISYKVDSIAPAFKVTEAALWLKRKLGDKNFKKIKEDKLLAGSKLMTDFEFIKAAFCGDNLQFYISLPHEVGIVDDEELGIADQEVRLGPDDVQSIFDPCVHRVLTLIDGQINEVTSKGGKVKYVLLVGGFGMSDYLYRRIKDHCGKASIEAIRPTHPWSAVVRGALLQRLDTPSQNLVQVRLCRRYYGTSVLELFDKDRHSEADMFMYPNTNDIYAKGCMKWLLSKGDALPISKRKKAFINVSDIFRKDEPRISHATLWAYDGDNPPLREKDGPYKVCVLAADLSNVPEDKFEKAGKEGDEMAIVTFKIEITIEDSMFEFRILFDDQEYGSVRGEYV</sequence>
<evidence type="ECO:0000256" key="1">
    <source>
        <dbReference type="ARBA" id="ARBA00022741"/>
    </source>
</evidence>
<evidence type="ECO:0000313" key="3">
    <source>
        <dbReference type="EMBL" id="KIX07783.1"/>
    </source>
</evidence>
<name>A0A0D2HBH4_9EURO</name>
<dbReference type="PANTHER" id="PTHR14187">
    <property type="entry name" value="ALPHA KINASE/ELONGATION FACTOR 2 KINASE"/>
    <property type="match status" value="1"/>
</dbReference>
<dbReference type="Proteomes" id="UP000053617">
    <property type="component" value="Unassembled WGS sequence"/>
</dbReference>
<protein>
    <recommendedName>
        <fullName evidence="5">Actin-like ATPase domain-containing protein</fullName>
    </recommendedName>
</protein>
<dbReference type="InterPro" id="IPR043129">
    <property type="entry name" value="ATPase_NBD"/>
</dbReference>
<evidence type="ECO:0008006" key="5">
    <source>
        <dbReference type="Google" id="ProtNLM"/>
    </source>
</evidence>
<dbReference type="HOGENOM" id="CLU_009958_6_4_1"/>
<dbReference type="SUPFAM" id="SSF53067">
    <property type="entry name" value="Actin-like ATPase domain"/>
    <property type="match status" value="2"/>
</dbReference>
<keyword evidence="1" id="KW-0547">Nucleotide-binding</keyword>
<dbReference type="PANTHER" id="PTHR14187:SF82">
    <property type="entry name" value="FAMILY CHAPERONE, PUTATIVE (AFU_ORTHOLOGUE AFUA_7G08575)-RELATED"/>
    <property type="match status" value="1"/>
</dbReference>
<accession>A0A0D2HBH4</accession>
<proteinExistence type="predicted"/>
<dbReference type="Gene3D" id="3.30.420.40">
    <property type="match status" value="1"/>
</dbReference>
<dbReference type="RefSeq" id="XP_013274919.1">
    <property type="nucleotide sequence ID" value="XM_013419465.1"/>
</dbReference>
<dbReference type="STRING" id="1442369.A0A0D2HBH4"/>
<dbReference type="CDD" id="cd10170">
    <property type="entry name" value="ASKHA_NBD_HSP70"/>
    <property type="match status" value="1"/>
</dbReference>
<keyword evidence="4" id="KW-1185">Reference proteome</keyword>
<dbReference type="GeneID" id="25290508"/>
<dbReference type="AlphaFoldDB" id="A0A0D2HBH4"/>
<dbReference type="Pfam" id="PF00012">
    <property type="entry name" value="HSP70"/>
    <property type="match status" value="1"/>
</dbReference>
<gene>
    <name evidence="3" type="ORF">Z518_02437</name>
</gene>
<evidence type="ECO:0000256" key="2">
    <source>
        <dbReference type="ARBA" id="ARBA00022840"/>
    </source>
</evidence>
<organism evidence="3 4">
    <name type="scientific">Rhinocladiella mackenziei CBS 650.93</name>
    <dbReference type="NCBI Taxonomy" id="1442369"/>
    <lineage>
        <taxon>Eukaryota</taxon>
        <taxon>Fungi</taxon>
        <taxon>Dikarya</taxon>
        <taxon>Ascomycota</taxon>
        <taxon>Pezizomycotina</taxon>
        <taxon>Eurotiomycetes</taxon>
        <taxon>Chaetothyriomycetidae</taxon>
        <taxon>Chaetothyriales</taxon>
        <taxon>Herpotrichiellaceae</taxon>
        <taxon>Rhinocladiella</taxon>
    </lineage>
</organism>
<dbReference type="GO" id="GO:0140662">
    <property type="term" value="F:ATP-dependent protein folding chaperone"/>
    <property type="evidence" value="ECO:0007669"/>
    <property type="project" value="InterPro"/>
</dbReference>